<evidence type="ECO:0000313" key="8">
    <source>
        <dbReference type="Proteomes" id="UP000002730"/>
    </source>
</evidence>
<keyword evidence="3 7" id="KW-0808">Transferase</keyword>
<dbReference type="InterPro" id="IPR011623">
    <property type="entry name" value="7TMR_DISM_rcpt_extracell_dom1"/>
</dbReference>
<dbReference type="SUPFAM" id="SSF49785">
    <property type="entry name" value="Galactose-binding domain-like"/>
    <property type="match status" value="1"/>
</dbReference>
<evidence type="ECO:0000256" key="4">
    <source>
        <dbReference type="ARBA" id="ARBA00023012"/>
    </source>
</evidence>
<feature type="transmembrane region" description="Helical" evidence="5">
    <location>
        <begin position="189"/>
        <end position="209"/>
    </location>
</feature>
<dbReference type="GO" id="GO:0000155">
    <property type="term" value="F:phosphorelay sensor kinase activity"/>
    <property type="evidence" value="ECO:0007669"/>
    <property type="project" value="InterPro"/>
</dbReference>
<dbReference type="InterPro" id="IPR010559">
    <property type="entry name" value="Sig_transdc_His_kin_internal"/>
</dbReference>
<proteinExistence type="predicted"/>
<dbReference type="Pfam" id="PF02518">
    <property type="entry name" value="HATPase_c"/>
    <property type="match status" value="1"/>
</dbReference>
<feature type="transmembrane region" description="Helical" evidence="5">
    <location>
        <begin position="255"/>
        <end position="276"/>
    </location>
</feature>
<organism evidence="7 8">
    <name type="scientific">Clostridium cellulovorans (strain ATCC 35296 / DSM 3052 / OCM 3 / 743B)</name>
    <dbReference type="NCBI Taxonomy" id="573061"/>
    <lineage>
        <taxon>Bacteria</taxon>
        <taxon>Bacillati</taxon>
        <taxon>Bacillota</taxon>
        <taxon>Clostridia</taxon>
        <taxon>Eubacteriales</taxon>
        <taxon>Clostridiaceae</taxon>
        <taxon>Clostridium</taxon>
    </lineage>
</organism>
<dbReference type="Gene3D" id="2.60.120.260">
    <property type="entry name" value="Galactose-binding domain-like"/>
    <property type="match status" value="1"/>
</dbReference>
<dbReference type="OrthoDB" id="9809348at2"/>
<dbReference type="InterPro" id="IPR036890">
    <property type="entry name" value="HATPase_C_sf"/>
</dbReference>
<dbReference type="EC" id="2.7.13.3" evidence="2"/>
<dbReference type="PANTHER" id="PTHR34220">
    <property type="entry name" value="SENSOR HISTIDINE KINASE YPDA"/>
    <property type="match status" value="1"/>
</dbReference>
<dbReference type="InterPro" id="IPR050640">
    <property type="entry name" value="Bact_2-comp_sensor_kinase"/>
</dbReference>
<feature type="transmembrane region" description="Helical" evidence="5">
    <location>
        <begin position="319"/>
        <end position="338"/>
    </location>
</feature>
<feature type="transmembrane region" description="Helical" evidence="5">
    <location>
        <begin position="401"/>
        <end position="422"/>
    </location>
</feature>
<dbReference type="PANTHER" id="PTHR34220:SF7">
    <property type="entry name" value="SENSOR HISTIDINE KINASE YPDA"/>
    <property type="match status" value="1"/>
</dbReference>
<dbReference type="InterPro" id="IPR003594">
    <property type="entry name" value="HATPase_dom"/>
</dbReference>
<keyword evidence="3 7" id="KW-0418">Kinase</keyword>
<dbReference type="STRING" id="573061.Clocel_0945"/>
<dbReference type="InterPro" id="IPR004358">
    <property type="entry name" value="Sig_transdc_His_kin-like_C"/>
</dbReference>
<evidence type="ECO:0000313" key="7">
    <source>
        <dbReference type="EMBL" id="ADL50713.1"/>
    </source>
</evidence>
<feature type="transmembrane region" description="Helical" evidence="5">
    <location>
        <begin position="229"/>
        <end position="248"/>
    </location>
</feature>
<name>D9ST97_CLOC7</name>
<keyword evidence="5" id="KW-0812">Transmembrane</keyword>
<dbReference type="PRINTS" id="PR00344">
    <property type="entry name" value="BCTRLSENSOR"/>
</dbReference>
<protein>
    <recommendedName>
        <fullName evidence="2">histidine kinase</fullName>
        <ecNumber evidence="2">2.7.13.3</ecNumber>
    </recommendedName>
</protein>
<feature type="transmembrane region" description="Helical" evidence="5">
    <location>
        <begin position="350"/>
        <end position="370"/>
    </location>
</feature>
<keyword evidence="8" id="KW-1185">Reference proteome</keyword>
<dbReference type="Gene3D" id="3.30.565.10">
    <property type="entry name" value="Histidine kinase-like ATPase, C-terminal domain"/>
    <property type="match status" value="1"/>
</dbReference>
<dbReference type="InterPro" id="IPR005467">
    <property type="entry name" value="His_kinase_dom"/>
</dbReference>
<dbReference type="Pfam" id="PF06580">
    <property type="entry name" value="His_kinase"/>
    <property type="match status" value="1"/>
</dbReference>
<evidence type="ECO:0000256" key="3">
    <source>
        <dbReference type="ARBA" id="ARBA00022777"/>
    </source>
</evidence>
<dbReference type="HOGENOM" id="CLU_011115_3_0_9"/>
<dbReference type="Pfam" id="PF07695">
    <property type="entry name" value="7TMR-DISM_7TM"/>
    <property type="match status" value="1"/>
</dbReference>
<evidence type="ECO:0000256" key="5">
    <source>
        <dbReference type="SAM" id="Phobius"/>
    </source>
</evidence>
<keyword evidence="5" id="KW-1133">Transmembrane helix</keyword>
<dbReference type="GO" id="GO:0016020">
    <property type="term" value="C:membrane"/>
    <property type="evidence" value="ECO:0007669"/>
    <property type="project" value="InterPro"/>
</dbReference>
<sequence length="640" mass="73420">MLLYSKIHYLLYEKNKFLVLKTTLSIFIIVLMSVVFSGCTEHQSTDKKPPKAINGKFELSDWDFQKEGAILLNGQWEFYWNKLLYPEDFNQSTVSHKNHIVAVPTSWRNYQIEDKKLPNEGYATYRLLVDLDYIPQDLAINTKAFISTCRIWVDNKEIFQTGVVSDNPNTSKDRFKPQLITIHPQNKQFYITVQISNFGCAYGGFVTGLELGNIHLLNNENNKQAYVDMFLFGSILIMGLYHITLYLLRRKDCSTLYFGIICLLIAIRTLLMGQMLLYSFLPSVPLHIFLKLSMITLYLALTFFVMFIHIVFPLDTPRWFVRFSQAIGLFFFTTAIIFTEKLGNLFIVPYEIISVFILIVLLSVLIKAFLKKRESSILVLSAVLFIILIAINDILNSYGVISTGFFIPFGVFIFIFVQSFMLSRKFAKAFFHEEQLLKSELRMLQAQIKPHFLFNTLNTIICVCRESSEKAEELLLNLSNYLRCGFSFKNDDEFADLETELLHVKSYLHIEKARFLDKLNIIFDIDTNIHCKVPAYIIQPIVENSVRHGILPCKDGGTVRLTVKKNNNMLIIIVEDDGVGMTEEKLTALLNSSDKKAGIGISNIQNRIQRIYGKSIKIKSTKGIGTIVTLELPLSDALNL</sequence>
<dbReference type="AlphaFoldDB" id="D9ST97"/>
<dbReference type="InterPro" id="IPR008979">
    <property type="entry name" value="Galactose-bd-like_sf"/>
</dbReference>
<keyword evidence="4" id="KW-0902">Two-component regulatory system</keyword>
<dbReference type="eggNOG" id="COG2972">
    <property type="taxonomic scope" value="Bacteria"/>
</dbReference>
<feature type="transmembrane region" description="Helical" evidence="5">
    <location>
        <begin position="288"/>
        <end position="312"/>
    </location>
</feature>
<dbReference type="EMBL" id="CP002160">
    <property type="protein sequence ID" value="ADL50713.1"/>
    <property type="molecule type" value="Genomic_DNA"/>
</dbReference>
<evidence type="ECO:0000259" key="6">
    <source>
        <dbReference type="PROSITE" id="PS50109"/>
    </source>
</evidence>
<dbReference type="SUPFAM" id="SSF55874">
    <property type="entry name" value="ATPase domain of HSP90 chaperone/DNA topoisomerase II/histidine kinase"/>
    <property type="match status" value="1"/>
</dbReference>
<evidence type="ECO:0000256" key="1">
    <source>
        <dbReference type="ARBA" id="ARBA00000085"/>
    </source>
</evidence>
<dbReference type="Proteomes" id="UP000002730">
    <property type="component" value="Chromosome"/>
</dbReference>
<dbReference type="SMART" id="SM00387">
    <property type="entry name" value="HATPase_c"/>
    <property type="match status" value="1"/>
</dbReference>
<gene>
    <name evidence="7" type="ordered locus">Clocel_0945</name>
</gene>
<reference evidence="7 8" key="1">
    <citation type="submission" date="2010-08" db="EMBL/GenBank/DDBJ databases">
        <title>Complete sequence of Clostridium cellulovorans 743B.</title>
        <authorList>
            <consortium name="US DOE Joint Genome Institute"/>
            <person name="Lucas S."/>
            <person name="Copeland A."/>
            <person name="Lapidus A."/>
            <person name="Cheng J.-F."/>
            <person name="Bruce D."/>
            <person name="Goodwin L."/>
            <person name="Pitluck S."/>
            <person name="Chertkov O."/>
            <person name="Detter J.C."/>
            <person name="Han C."/>
            <person name="Tapia R."/>
            <person name="Land M."/>
            <person name="Hauser L."/>
            <person name="Chang Y.-J."/>
            <person name="Jeffries C."/>
            <person name="Kyrpides N."/>
            <person name="Ivanova N."/>
            <person name="Mikhailova N."/>
            <person name="Hemme C.L."/>
            <person name="Woyke T."/>
        </authorList>
    </citation>
    <scope>NUCLEOTIDE SEQUENCE [LARGE SCALE GENOMIC DNA]</scope>
    <source>
        <strain evidence="8">ATCC 35296 / DSM 3052 / OCM 3 / 743B</strain>
    </source>
</reference>
<evidence type="ECO:0000256" key="2">
    <source>
        <dbReference type="ARBA" id="ARBA00012438"/>
    </source>
</evidence>
<feature type="transmembrane region" description="Helical" evidence="5">
    <location>
        <begin position="377"/>
        <end position="395"/>
    </location>
</feature>
<keyword evidence="5" id="KW-0472">Membrane</keyword>
<dbReference type="KEGG" id="ccb:Clocel_0945"/>
<comment type="catalytic activity">
    <reaction evidence="1">
        <text>ATP + protein L-histidine = ADP + protein N-phospho-L-histidine.</text>
        <dbReference type="EC" id="2.7.13.3"/>
    </reaction>
</comment>
<dbReference type="PROSITE" id="PS50109">
    <property type="entry name" value="HIS_KIN"/>
    <property type="match status" value="1"/>
</dbReference>
<feature type="transmembrane region" description="Helical" evidence="5">
    <location>
        <begin position="20"/>
        <end position="39"/>
    </location>
</feature>
<feature type="domain" description="Histidine kinase" evidence="6">
    <location>
        <begin position="537"/>
        <end position="636"/>
    </location>
</feature>
<dbReference type="RefSeq" id="WP_010076442.1">
    <property type="nucleotide sequence ID" value="NC_014393.1"/>
</dbReference>
<accession>D9ST97</accession>